<name>A0A5B0PP59_PUCGR</name>
<evidence type="ECO:0000256" key="1">
    <source>
        <dbReference type="SAM" id="MobiDB-lite"/>
    </source>
</evidence>
<dbReference type="Proteomes" id="UP000324748">
    <property type="component" value="Unassembled WGS sequence"/>
</dbReference>
<feature type="region of interest" description="Disordered" evidence="1">
    <location>
        <begin position="262"/>
        <end position="282"/>
    </location>
</feature>
<gene>
    <name evidence="2" type="ORF">PGT21_000722</name>
</gene>
<feature type="region of interest" description="Disordered" evidence="1">
    <location>
        <begin position="1"/>
        <end position="29"/>
    </location>
</feature>
<comment type="caution">
    <text evidence="2">The sequence shown here is derived from an EMBL/GenBank/DDBJ whole genome shotgun (WGS) entry which is preliminary data.</text>
</comment>
<dbReference type="EMBL" id="VSWC01000044">
    <property type="protein sequence ID" value="KAA1102492.1"/>
    <property type="molecule type" value="Genomic_DNA"/>
</dbReference>
<dbReference type="AlphaFoldDB" id="A0A5B0PP59"/>
<proteinExistence type="predicted"/>
<dbReference type="OrthoDB" id="2505424at2759"/>
<feature type="compositionally biased region" description="Polar residues" evidence="1">
    <location>
        <begin position="14"/>
        <end position="29"/>
    </location>
</feature>
<evidence type="ECO:0000313" key="2">
    <source>
        <dbReference type="EMBL" id="KAA1102492.1"/>
    </source>
</evidence>
<organism evidence="2 3">
    <name type="scientific">Puccinia graminis f. sp. tritici</name>
    <dbReference type="NCBI Taxonomy" id="56615"/>
    <lineage>
        <taxon>Eukaryota</taxon>
        <taxon>Fungi</taxon>
        <taxon>Dikarya</taxon>
        <taxon>Basidiomycota</taxon>
        <taxon>Pucciniomycotina</taxon>
        <taxon>Pucciniomycetes</taxon>
        <taxon>Pucciniales</taxon>
        <taxon>Pucciniaceae</taxon>
        <taxon>Puccinia</taxon>
    </lineage>
</organism>
<sequence>MPKASTYRQDGKIPQSNRTRNTQLDAKLPSSRTPVCQALYDFLRLLLGINGSTDLGPPSPSPEILAQFDGDRWSKEVFDESLVILGLQKESATPGEPLLFGKKKTLSVYHRTTFLQHLEKHWDHARFAGAFLAYPMDPRAAGDPPTMRAIITRWFNGRREKILKEERRPGSAKAQAILVQKSQWRRKAKHRTDTLKKLKVPEKFEQIFEDPLCNSDTEKQADGTLVKVPLKFRSNVATSLAAKVDQLTIRRKQEDNRKAFGPAQLLETSRQHTRGNHQLDRAEKVPRGLAEDFYDGEFFKGLGNQAQYEMCTQPRLGLSDLLLELEKHSQQ</sequence>
<accession>A0A5B0PP59</accession>
<evidence type="ECO:0000313" key="3">
    <source>
        <dbReference type="Proteomes" id="UP000324748"/>
    </source>
</evidence>
<reference evidence="2 3" key="1">
    <citation type="submission" date="2019-05" db="EMBL/GenBank/DDBJ databases">
        <title>Emergence of the Ug99 lineage of the wheat stem rust pathogen through somatic hybridization.</title>
        <authorList>
            <person name="Li F."/>
            <person name="Upadhyaya N.M."/>
            <person name="Sperschneider J."/>
            <person name="Matny O."/>
            <person name="Nguyen-Phuc H."/>
            <person name="Mago R."/>
            <person name="Raley C."/>
            <person name="Miller M.E."/>
            <person name="Silverstein K.A.T."/>
            <person name="Henningsen E."/>
            <person name="Hirsch C.D."/>
            <person name="Visser B."/>
            <person name="Pretorius Z.A."/>
            <person name="Steffenson B.J."/>
            <person name="Schwessinger B."/>
            <person name="Dodds P.N."/>
            <person name="Figueroa M."/>
        </authorList>
    </citation>
    <scope>NUCLEOTIDE SEQUENCE [LARGE SCALE GENOMIC DNA]</scope>
    <source>
        <strain evidence="2">21-0</strain>
    </source>
</reference>
<protein>
    <submittedName>
        <fullName evidence="2">Uncharacterized protein</fullName>
    </submittedName>
</protein>
<keyword evidence="3" id="KW-1185">Reference proteome</keyword>